<evidence type="ECO:0000313" key="4">
    <source>
        <dbReference type="Proteomes" id="UP001306508"/>
    </source>
</evidence>
<gene>
    <name evidence="3" type="ORF">RI543_001770</name>
</gene>
<keyword evidence="2" id="KW-1133">Transmembrane helix</keyword>
<evidence type="ECO:0000313" key="3">
    <source>
        <dbReference type="EMBL" id="KAK5780648.1"/>
    </source>
</evidence>
<sequence length="532" mass="57869">MNIENNINNQTTISTPIIYSSSNTNIKLYGSSSTTSNILLYSKTVLQNDITTTLLPSSSIFGETSSLFDTLVNSHAYISPNPISTFTSQQSSLVSNIDVISSTISSEVYSPIISSVQSIQSSFSQQGYSFPTTATSKRSSEISTSHSPLVSAISSDNSINLGMPSSSIIPITTSSSTFPIYSQDQPQQQSRFSSPLQNPLWSLSEVSIASHFKNTTATYSLGKTPTLKSIKETSSSISFSSKSSLTTTDTKSTSISYNLSTSSSFVSSYQNTIIYTQEYYFTGKTTSFTKNIPITLTLSSSDTASQYSLSTTAVITAPVEVYNKWINGGGLDSTDTENNDNTNNSAGTNNGTIAGSVVGAVVGVILCSTIIWFVVFKRKKYCKNWKNKLSLSNSQKSESMVNNSVSSSQSFTHSRGYRVDYNSTNNVSSDPFKHEFGFDRRYNINRTPPVPAPRKNKNSNNKDFNNIGTLSVPLTPNNNDSDNYHLRFSYVSSDTDSSFNSSAVGSYSITSSSPDRYGTMSNNKQGFLREML</sequence>
<accession>A0AAN7WNN0</accession>
<organism evidence="3 4">
    <name type="scientific">Arxiozyma heterogenica</name>
    <dbReference type="NCBI Taxonomy" id="278026"/>
    <lineage>
        <taxon>Eukaryota</taxon>
        <taxon>Fungi</taxon>
        <taxon>Dikarya</taxon>
        <taxon>Ascomycota</taxon>
        <taxon>Saccharomycotina</taxon>
        <taxon>Saccharomycetes</taxon>
        <taxon>Saccharomycetales</taxon>
        <taxon>Saccharomycetaceae</taxon>
        <taxon>Arxiozyma</taxon>
    </lineage>
</organism>
<dbReference type="Proteomes" id="UP001306508">
    <property type="component" value="Unassembled WGS sequence"/>
</dbReference>
<keyword evidence="2" id="KW-0472">Membrane</keyword>
<feature type="transmembrane region" description="Helical" evidence="2">
    <location>
        <begin position="353"/>
        <end position="376"/>
    </location>
</feature>
<evidence type="ECO:0000256" key="1">
    <source>
        <dbReference type="SAM" id="MobiDB-lite"/>
    </source>
</evidence>
<keyword evidence="4" id="KW-1185">Reference proteome</keyword>
<dbReference type="AlphaFoldDB" id="A0AAN7WNN0"/>
<name>A0AAN7WNN0_9SACH</name>
<dbReference type="EMBL" id="JAWIZZ010000040">
    <property type="protein sequence ID" value="KAK5780648.1"/>
    <property type="molecule type" value="Genomic_DNA"/>
</dbReference>
<feature type="region of interest" description="Disordered" evidence="1">
    <location>
        <begin position="444"/>
        <end position="476"/>
    </location>
</feature>
<evidence type="ECO:0000256" key="2">
    <source>
        <dbReference type="SAM" id="Phobius"/>
    </source>
</evidence>
<reference evidence="4" key="1">
    <citation type="submission" date="2023-07" db="EMBL/GenBank/DDBJ databases">
        <title>A draft genome of Kazachstania heterogenica Y-27499.</title>
        <authorList>
            <person name="Donic C."/>
            <person name="Kralova J.S."/>
            <person name="Fidel L."/>
            <person name="Ben-Dor S."/>
            <person name="Jung S."/>
        </authorList>
    </citation>
    <scope>NUCLEOTIDE SEQUENCE [LARGE SCALE GENOMIC DNA]</scope>
    <source>
        <strain evidence="4">Y27499</strain>
    </source>
</reference>
<protein>
    <submittedName>
        <fullName evidence="3">Uncharacterized protein</fullName>
    </submittedName>
</protein>
<comment type="caution">
    <text evidence="3">The sequence shown here is derived from an EMBL/GenBank/DDBJ whole genome shotgun (WGS) entry which is preliminary data.</text>
</comment>
<feature type="compositionally biased region" description="Polar residues" evidence="1">
    <location>
        <begin position="467"/>
        <end position="476"/>
    </location>
</feature>
<keyword evidence="2" id="KW-0812">Transmembrane</keyword>
<proteinExistence type="predicted"/>